<dbReference type="InterPro" id="IPR027974">
    <property type="entry name" value="DUF4470"/>
</dbReference>
<feature type="region of interest" description="Disordered" evidence="1">
    <location>
        <begin position="1"/>
        <end position="24"/>
    </location>
</feature>
<name>A0A6A6QS13_9PEZI</name>
<dbReference type="Gene3D" id="1.25.40.10">
    <property type="entry name" value="Tetratricopeptide repeat domain"/>
    <property type="match status" value="1"/>
</dbReference>
<dbReference type="AlphaFoldDB" id="A0A6A6QS13"/>
<accession>A0A6A6QS13</accession>
<gene>
    <name evidence="3" type="ORF">BU16DRAFT_540038</name>
</gene>
<protein>
    <recommendedName>
        <fullName evidence="2">DUF4470 domain-containing protein</fullName>
    </recommendedName>
</protein>
<keyword evidence="4" id="KW-1185">Reference proteome</keyword>
<evidence type="ECO:0000256" key="1">
    <source>
        <dbReference type="SAM" id="MobiDB-lite"/>
    </source>
</evidence>
<dbReference type="Pfam" id="PF13414">
    <property type="entry name" value="TPR_11"/>
    <property type="match status" value="1"/>
</dbReference>
<evidence type="ECO:0000313" key="3">
    <source>
        <dbReference type="EMBL" id="KAF2494790.1"/>
    </source>
</evidence>
<feature type="compositionally biased region" description="Polar residues" evidence="1">
    <location>
        <begin position="8"/>
        <end position="18"/>
    </location>
</feature>
<dbReference type="SUPFAM" id="SSF48452">
    <property type="entry name" value="TPR-like"/>
    <property type="match status" value="1"/>
</dbReference>
<dbReference type="EMBL" id="MU004190">
    <property type="protein sequence ID" value="KAF2494790.1"/>
    <property type="molecule type" value="Genomic_DNA"/>
</dbReference>
<proteinExistence type="predicted"/>
<dbReference type="Proteomes" id="UP000799750">
    <property type="component" value="Unassembled WGS sequence"/>
</dbReference>
<dbReference type="InterPro" id="IPR019734">
    <property type="entry name" value="TPR_rpt"/>
</dbReference>
<evidence type="ECO:0000313" key="4">
    <source>
        <dbReference type="Proteomes" id="UP000799750"/>
    </source>
</evidence>
<dbReference type="Pfam" id="PF14737">
    <property type="entry name" value="DUF4470"/>
    <property type="match status" value="1"/>
</dbReference>
<feature type="domain" description="DUF4470" evidence="2">
    <location>
        <begin position="195"/>
        <end position="269"/>
    </location>
</feature>
<dbReference type="InterPro" id="IPR011990">
    <property type="entry name" value="TPR-like_helical_dom_sf"/>
</dbReference>
<dbReference type="SMART" id="SM00028">
    <property type="entry name" value="TPR"/>
    <property type="match status" value="2"/>
</dbReference>
<organism evidence="3 4">
    <name type="scientific">Lophium mytilinum</name>
    <dbReference type="NCBI Taxonomy" id="390894"/>
    <lineage>
        <taxon>Eukaryota</taxon>
        <taxon>Fungi</taxon>
        <taxon>Dikarya</taxon>
        <taxon>Ascomycota</taxon>
        <taxon>Pezizomycotina</taxon>
        <taxon>Dothideomycetes</taxon>
        <taxon>Pleosporomycetidae</taxon>
        <taxon>Mytilinidiales</taxon>
        <taxon>Mytilinidiaceae</taxon>
        <taxon>Lophium</taxon>
    </lineage>
</organism>
<sequence>MGDARSPSLPNRSKQVTDLTDHRERGNALYKGGKLIQAIDAYKRACSASPEDARPLSNLSASYFETGEYDNSIKSAEAALQLLKSPDDPLRARLWTRISKAHMHADRWKEAEKASRELAVTDDDGLKSALEHAIRVEKDIETRAPQGMFTYASNVTQILPRYMPSMLSRPEYYNVGHDDCSPLLDPAIMMDPPFKETLTAMFGGIGDARHLYTTIAAVTLWEEQMKKNMRTPKYHFTCVDLKAPTMARLLIMLLLINRLPANRSSDTAQQINSTAFYVFVAPIMPVYAHQQLQKTITLAIDILEGRRTPPKWITIYELDRPALVDALKSWQLNTAAACTTAKMATIAAKGFESFDDPVPDGCELEHRYYGSSAMLLPPPTLLTDRERSFVDALKHSVNDSEESDTALVTFSEYLAQNWKPNVTLVDIDAISPPFEMDLMYNPFRVLGAQLWHVPPKELHQLFDYWKGFFVELSQAISSLRDRIVIELITGEATQILEHLKYKTLPHRRSKTIDLVNPASYPWRYDRIHLSNIPDYVGGPLTTFLYSIPVNDPDRDPYITSNVLRNNPAYGDTKNFDTFFNENLCLYDSKDLLKTMKVEKTRNILEPRDDKVKFDLSRYACWKRPDQKRMKFADLMERPSLEKWVYSIFMKITIPYPRALTESNNRSLIYSPHNVSIMFKLLIHLSEIGYPAHWLAAILSNILSGKITTRARPPRSCPLNIAETKVNRPIRTTTVAPFVADMRTQTAIWLPLMPFGFSVPDLPNLGDIYRHKVPVKGATPFWPDVPHFILVLFNDSIWPDGETMNLRQALLDDDNSIQTPAVKRFREEGIVVVSVFQFTKVVKNKAKEAAFWMDRRVIEKMLAEGTWMVGIWRNDSWCSQSDPCDLKEGPKGLKRGGCWLDVATKKDVP</sequence>
<evidence type="ECO:0000259" key="2">
    <source>
        <dbReference type="Pfam" id="PF14737"/>
    </source>
</evidence>
<dbReference type="OrthoDB" id="3877271at2759"/>
<reference evidence="3" key="1">
    <citation type="journal article" date="2020" name="Stud. Mycol.">
        <title>101 Dothideomycetes genomes: a test case for predicting lifestyles and emergence of pathogens.</title>
        <authorList>
            <person name="Haridas S."/>
            <person name="Albert R."/>
            <person name="Binder M."/>
            <person name="Bloem J."/>
            <person name="Labutti K."/>
            <person name="Salamov A."/>
            <person name="Andreopoulos B."/>
            <person name="Baker S."/>
            <person name="Barry K."/>
            <person name="Bills G."/>
            <person name="Bluhm B."/>
            <person name="Cannon C."/>
            <person name="Castanera R."/>
            <person name="Culley D."/>
            <person name="Daum C."/>
            <person name="Ezra D."/>
            <person name="Gonzalez J."/>
            <person name="Henrissat B."/>
            <person name="Kuo A."/>
            <person name="Liang C."/>
            <person name="Lipzen A."/>
            <person name="Lutzoni F."/>
            <person name="Magnuson J."/>
            <person name="Mondo S."/>
            <person name="Nolan M."/>
            <person name="Ohm R."/>
            <person name="Pangilinan J."/>
            <person name="Park H.-J."/>
            <person name="Ramirez L."/>
            <person name="Alfaro M."/>
            <person name="Sun H."/>
            <person name="Tritt A."/>
            <person name="Yoshinaga Y."/>
            <person name="Zwiers L.-H."/>
            <person name="Turgeon B."/>
            <person name="Goodwin S."/>
            <person name="Spatafora J."/>
            <person name="Crous P."/>
            <person name="Grigoriev I."/>
        </authorList>
    </citation>
    <scope>NUCLEOTIDE SEQUENCE</scope>
    <source>
        <strain evidence="3">CBS 269.34</strain>
    </source>
</reference>